<dbReference type="GO" id="GO:0005737">
    <property type="term" value="C:cytoplasm"/>
    <property type="evidence" value="ECO:0007669"/>
    <property type="project" value="TreeGrafter"/>
</dbReference>
<comment type="similarity">
    <text evidence="1">Belongs to the FAD-dependent oxidoreductase family.</text>
</comment>
<evidence type="ECO:0000313" key="6">
    <source>
        <dbReference type="EMBL" id="KAG7816208.1"/>
    </source>
</evidence>
<keyword evidence="2" id="KW-0285">Flavoprotein</keyword>
<evidence type="ECO:0000259" key="5">
    <source>
        <dbReference type="Pfam" id="PF07992"/>
    </source>
</evidence>
<comment type="caution">
    <text evidence="6">The sequence shown here is derived from an EMBL/GenBank/DDBJ whole genome shotgun (WGS) entry which is preliminary data.</text>
</comment>
<keyword evidence="3" id="KW-0274">FAD</keyword>
<dbReference type="Pfam" id="PF07992">
    <property type="entry name" value="Pyr_redox_2"/>
    <property type="match status" value="1"/>
</dbReference>
<sequence>MHIREGAELLADIYWQEANSVAPGQRAPHVWAVLEPSALGPAINVGGNIGAPENHLKIRAIFTALHASYPDYRRQLDVTLVEPKLGILNILGIPKAVLDPEFAAESFVSFERANVYWDTIRLQEDMPFDTKKVLRSENGDKPHVGVAAEELTYNPNLKLHFVQGHVTELLESVARVQIGKLDKGRLPERYRPTKPAEEVEIPYDSVIIASGRTRNWPLDPLSSTAEELKKEMADSTAQIKSARKTVIIGGGALGIELAGEIKHQFPEKEVVLVHPHATLPPESLLCDRFKQQVLEFLENLGVEVLLGTRIKSEQEDGVLVTTDGRTITSDLTFWCNYKKNNVDFLAKNHPNVFAPNGDILVTHQYEVKTDKNEVIGNIFAVGDLADLPLVKTAGWAYREGCQAGNNAVELVLNKDRGGYESVDKEFLDKGGMLLVVGMDQSVCEDFLGQIYINDPEHLKMYEDYRLSSMFPTYGLTKEESE</sequence>
<dbReference type="RefSeq" id="XP_043057759.1">
    <property type="nucleotide sequence ID" value="XM_043205498.1"/>
</dbReference>
<evidence type="ECO:0000313" key="7">
    <source>
        <dbReference type="Proteomes" id="UP001196530"/>
    </source>
</evidence>
<accession>A0AAN6I431</accession>
<dbReference type="PANTHER" id="PTHR43735">
    <property type="entry name" value="APOPTOSIS-INDUCING FACTOR 1"/>
    <property type="match status" value="1"/>
</dbReference>
<dbReference type="EMBL" id="JAHLUX010000011">
    <property type="protein sequence ID" value="KAG7816208.1"/>
    <property type="molecule type" value="Genomic_DNA"/>
</dbReference>
<evidence type="ECO:0000256" key="1">
    <source>
        <dbReference type="ARBA" id="ARBA00006442"/>
    </source>
</evidence>
<dbReference type="InterPro" id="IPR036188">
    <property type="entry name" value="FAD/NAD-bd_sf"/>
</dbReference>
<dbReference type="GO" id="GO:0050660">
    <property type="term" value="F:flavin adenine dinucleotide binding"/>
    <property type="evidence" value="ECO:0007669"/>
    <property type="project" value="TreeGrafter"/>
</dbReference>
<dbReference type="SUPFAM" id="SSF51905">
    <property type="entry name" value="FAD/NAD(P)-binding domain"/>
    <property type="match status" value="2"/>
</dbReference>
<name>A0AAN6I431_PICAN</name>
<dbReference type="GO" id="GO:0004174">
    <property type="term" value="F:electron-transferring-flavoprotein dehydrogenase activity"/>
    <property type="evidence" value="ECO:0007669"/>
    <property type="project" value="TreeGrafter"/>
</dbReference>
<dbReference type="PRINTS" id="PR00411">
    <property type="entry name" value="PNDRDTASEI"/>
</dbReference>
<organism evidence="6 7">
    <name type="scientific">Pichia angusta</name>
    <name type="common">Yeast</name>
    <name type="synonym">Hansenula polymorpha</name>
    <dbReference type="NCBI Taxonomy" id="870730"/>
    <lineage>
        <taxon>Eukaryota</taxon>
        <taxon>Fungi</taxon>
        <taxon>Dikarya</taxon>
        <taxon>Ascomycota</taxon>
        <taxon>Saccharomycotina</taxon>
        <taxon>Pichiomycetes</taxon>
        <taxon>Pichiales</taxon>
        <taxon>Pichiaceae</taxon>
        <taxon>Ogataea</taxon>
    </lineage>
</organism>
<evidence type="ECO:0000256" key="4">
    <source>
        <dbReference type="ARBA" id="ARBA00023002"/>
    </source>
</evidence>
<dbReference type="PANTHER" id="PTHR43735:SF3">
    <property type="entry name" value="FERROPTOSIS SUPPRESSOR PROTEIN 1"/>
    <property type="match status" value="1"/>
</dbReference>
<dbReference type="Proteomes" id="UP001196530">
    <property type="component" value="Unassembled WGS sequence"/>
</dbReference>
<keyword evidence="4" id="KW-0560">Oxidoreductase</keyword>
<proteinExistence type="inferred from homology"/>
<reference evidence="6" key="1">
    <citation type="journal article" date="2021" name="G3 (Bethesda)">
        <title>Genomic diversity, chromosomal rearrangements, and interspecies hybridization in the ogataea polymorpha species complex.</title>
        <authorList>
            <person name="Hanson S.J."/>
            <person name="Cinneide E.O."/>
            <person name="Salzberg L.I."/>
            <person name="Wolfe K.H."/>
            <person name="McGowan J."/>
            <person name="Fitzpatrick D.A."/>
            <person name="Matlin K."/>
        </authorList>
    </citation>
    <scope>NUCLEOTIDE SEQUENCE</scope>
    <source>
        <strain evidence="6">61-244</strain>
    </source>
</reference>
<dbReference type="AlphaFoldDB" id="A0AAN6I431"/>
<evidence type="ECO:0000256" key="2">
    <source>
        <dbReference type="ARBA" id="ARBA00022630"/>
    </source>
</evidence>
<gene>
    <name evidence="6" type="ORF">KL928_004764</name>
</gene>
<protein>
    <recommendedName>
        <fullName evidence="5">FAD/NAD(P)-binding domain-containing protein</fullName>
    </recommendedName>
</protein>
<dbReference type="InterPro" id="IPR023753">
    <property type="entry name" value="FAD/NAD-binding_dom"/>
</dbReference>
<dbReference type="GeneID" id="66128815"/>
<feature type="domain" description="FAD/NAD(P)-binding" evidence="5">
    <location>
        <begin position="165"/>
        <end position="393"/>
    </location>
</feature>
<dbReference type="Gene3D" id="3.50.50.100">
    <property type="match status" value="1"/>
</dbReference>
<evidence type="ECO:0000256" key="3">
    <source>
        <dbReference type="ARBA" id="ARBA00022827"/>
    </source>
</evidence>